<dbReference type="EMBL" id="CP045891">
    <property type="protein sequence ID" value="QQP58155.1"/>
    <property type="molecule type" value="Genomic_DNA"/>
</dbReference>
<sequence length="50" mass="6184">MERDRKKAVQLEAERQQEAKEYTRDFRKVSTSKFGIRSIKLKELERRERE</sequence>
<protein>
    <submittedName>
        <fullName evidence="1">Uncharacterized protein</fullName>
    </submittedName>
</protein>
<proteinExistence type="predicted"/>
<evidence type="ECO:0000313" key="2">
    <source>
        <dbReference type="Proteomes" id="UP000595437"/>
    </source>
</evidence>
<evidence type="ECO:0000313" key="1">
    <source>
        <dbReference type="EMBL" id="QQP58155.1"/>
    </source>
</evidence>
<gene>
    <name evidence="1" type="ORF">FKW44_003384</name>
</gene>
<dbReference type="Proteomes" id="UP000595437">
    <property type="component" value="Chromosome 2"/>
</dbReference>
<reference evidence="2" key="1">
    <citation type="submission" date="2021-01" db="EMBL/GenBank/DDBJ databases">
        <title>Caligus Genome Assembly.</title>
        <authorList>
            <person name="Gallardo-Escarate C."/>
        </authorList>
    </citation>
    <scope>NUCLEOTIDE SEQUENCE [LARGE SCALE GENOMIC DNA]</scope>
</reference>
<organism evidence="1 2">
    <name type="scientific">Caligus rogercresseyi</name>
    <name type="common">Sea louse</name>
    <dbReference type="NCBI Taxonomy" id="217165"/>
    <lineage>
        <taxon>Eukaryota</taxon>
        <taxon>Metazoa</taxon>
        <taxon>Ecdysozoa</taxon>
        <taxon>Arthropoda</taxon>
        <taxon>Crustacea</taxon>
        <taxon>Multicrustacea</taxon>
        <taxon>Hexanauplia</taxon>
        <taxon>Copepoda</taxon>
        <taxon>Siphonostomatoida</taxon>
        <taxon>Caligidae</taxon>
        <taxon>Caligus</taxon>
    </lineage>
</organism>
<accession>A0A7T8KLI7</accession>
<name>A0A7T8KLI7_CALRO</name>
<keyword evidence="2" id="KW-1185">Reference proteome</keyword>
<dbReference type="AlphaFoldDB" id="A0A7T8KLI7"/>